<evidence type="ECO:0000256" key="1">
    <source>
        <dbReference type="SAM" id="MobiDB-lite"/>
    </source>
</evidence>
<name>A0A0B2URC7_TOXCA</name>
<feature type="region of interest" description="Disordered" evidence="1">
    <location>
        <begin position="112"/>
        <end position="146"/>
    </location>
</feature>
<evidence type="ECO:0000313" key="4">
    <source>
        <dbReference type="Proteomes" id="UP000031036"/>
    </source>
</evidence>
<proteinExistence type="predicted"/>
<feature type="transmembrane region" description="Helical" evidence="2">
    <location>
        <begin position="218"/>
        <end position="240"/>
    </location>
</feature>
<reference evidence="3 4" key="1">
    <citation type="submission" date="2014-11" db="EMBL/GenBank/DDBJ databases">
        <title>Genetic blueprint of the zoonotic pathogen Toxocara canis.</title>
        <authorList>
            <person name="Zhu X.-Q."/>
            <person name="Korhonen P.K."/>
            <person name="Cai H."/>
            <person name="Young N.D."/>
            <person name="Nejsum P."/>
            <person name="von Samson-Himmelstjerna G."/>
            <person name="Boag P.R."/>
            <person name="Tan P."/>
            <person name="Li Q."/>
            <person name="Min J."/>
            <person name="Yang Y."/>
            <person name="Wang X."/>
            <person name="Fang X."/>
            <person name="Hall R.S."/>
            <person name="Hofmann A."/>
            <person name="Sternberg P.W."/>
            <person name="Jex A.R."/>
            <person name="Gasser R.B."/>
        </authorList>
    </citation>
    <scope>NUCLEOTIDE SEQUENCE [LARGE SCALE GENOMIC DNA]</scope>
    <source>
        <strain evidence="3">PN_DK_2014</strain>
    </source>
</reference>
<dbReference type="AlphaFoldDB" id="A0A0B2URC7"/>
<evidence type="ECO:0000313" key="3">
    <source>
        <dbReference type="EMBL" id="KHN71754.1"/>
    </source>
</evidence>
<comment type="caution">
    <text evidence="3">The sequence shown here is derived from an EMBL/GenBank/DDBJ whole genome shotgun (WGS) entry which is preliminary data.</text>
</comment>
<keyword evidence="4" id="KW-1185">Reference proteome</keyword>
<feature type="compositionally biased region" description="Basic and acidic residues" evidence="1">
    <location>
        <begin position="133"/>
        <end position="144"/>
    </location>
</feature>
<sequence length="302" mass="34386">MPASHGGLCSLLDGPLQVIKEQIVREVEGSVGASVTVDSWSEKCVKDSFIAATIHYRPNRHLRDATSQKPTDEELLETWTRDRLADDLWQQHHQPERTSRVEDETLDVLAQPIYISDSEPDEDGSTRGRPNRHLRDATSQKPTDEELLETWTRDRLADDLWQQHHQPERTSRVEDETLDVLAQPIYISDSEPDEDGSTRDNPCDDSFYLRRFCITKSAFLVLLILLAFFSVCSLVLLSYISHDLMRKGKKIADRDASYTYTTSSSFSSTSDDHPSNIGALISFRALRQTPQMHFGCSYSLPR</sequence>
<protein>
    <submittedName>
        <fullName evidence="3">Uncharacterized protein</fullName>
    </submittedName>
</protein>
<keyword evidence="2" id="KW-1133">Transmembrane helix</keyword>
<keyword evidence="2" id="KW-0812">Transmembrane</keyword>
<evidence type="ECO:0000256" key="2">
    <source>
        <dbReference type="SAM" id="Phobius"/>
    </source>
</evidence>
<dbReference type="EMBL" id="JPKZ01020809">
    <property type="protein sequence ID" value="KHN71754.1"/>
    <property type="molecule type" value="Genomic_DNA"/>
</dbReference>
<dbReference type="Proteomes" id="UP000031036">
    <property type="component" value="Unassembled WGS sequence"/>
</dbReference>
<keyword evidence="2" id="KW-0472">Membrane</keyword>
<accession>A0A0B2URC7</accession>
<gene>
    <name evidence="3" type="ORF">Tcan_06285</name>
</gene>
<organism evidence="3 4">
    <name type="scientific">Toxocara canis</name>
    <name type="common">Canine roundworm</name>
    <dbReference type="NCBI Taxonomy" id="6265"/>
    <lineage>
        <taxon>Eukaryota</taxon>
        <taxon>Metazoa</taxon>
        <taxon>Ecdysozoa</taxon>
        <taxon>Nematoda</taxon>
        <taxon>Chromadorea</taxon>
        <taxon>Rhabditida</taxon>
        <taxon>Spirurina</taxon>
        <taxon>Ascaridomorpha</taxon>
        <taxon>Ascaridoidea</taxon>
        <taxon>Toxocaridae</taxon>
        <taxon>Toxocara</taxon>
    </lineage>
</organism>